<evidence type="ECO:0000313" key="6">
    <source>
        <dbReference type="Proteomes" id="UP000022311"/>
    </source>
</evidence>
<evidence type="ECO:0000256" key="1">
    <source>
        <dbReference type="ARBA" id="ARBA00008857"/>
    </source>
</evidence>
<dbReference type="PANTHER" id="PTHR30629">
    <property type="entry name" value="PROPHAGE INTEGRASE"/>
    <property type="match status" value="1"/>
</dbReference>
<comment type="caution">
    <text evidence="5">The sequence shown here is derived from an EMBL/GenBank/DDBJ whole genome shotgun (WGS) entry which is preliminary data.</text>
</comment>
<evidence type="ECO:0000259" key="4">
    <source>
        <dbReference type="Pfam" id="PF13356"/>
    </source>
</evidence>
<feature type="domain" description="Integrase DNA-binding" evidence="4">
    <location>
        <begin position="12"/>
        <end position="81"/>
    </location>
</feature>
<dbReference type="RefSeq" id="WP_036963358.1">
    <property type="nucleotide sequence ID" value="NZ_JALD01000065.1"/>
</dbReference>
<dbReference type="PANTHER" id="PTHR30629:SF2">
    <property type="entry name" value="PROPHAGE INTEGRASE INTS-RELATED"/>
    <property type="match status" value="1"/>
</dbReference>
<dbReference type="Pfam" id="PF13356">
    <property type="entry name" value="Arm-DNA-bind_3"/>
    <property type="match status" value="1"/>
</dbReference>
<gene>
    <name evidence="5" type="ORF">HMPREF1563_0670</name>
</gene>
<dbReference type="InterPro" id="IPR050808">
    <property type="entry name" value="Phage_Integrase"/>
</dbReference>
<dbReference type="EMBL" id="JALD01000065">
    <property type="protein sequence ID" value="EUD09921.1"/>
    <property type="molecule type" value="Genomic_DNA"/>
</dbReference>
<reference evidence="5 6" key="1">
    <citation type="submission" date="2014-01" db="EMBL/GenBank/DDBJ databases">
        <authorList>
            <person name="Durkin A.S."/>
            <person name="McCorrison J."/>
            <person name="Torralba M."/>
            <person name="Gillis M."/>
            <person name="Haft D.H."/>
            <person name="Methe B."/>
            <person name="Sutton G."/>
            <person name="Nelson K.E."/>
        </authorList>
    </citation>
    <scope>NUCLEOTIDE SEQUENCE [LARGE SCALE GENOMIC DNA]</scope>
    <source>
        <strain evidence="5 6">205/92</strain>
    </source>
</reference>
<feature type="compositionally biased region" description="Polar residues" evidence="3">
    <location>
        <begin position="93"/>
        <end position="106"/>
    </location>
</feature>
<comment type="similarity">
    <text evidence="1">Belongs to the 'phage' integrase family.</text>
</comment>
<evidence type="ECO:0000313" key="5">
    <source>
        <dbReference type="EMBL" id="EUD09921.1"/>
    </source>
</evidence>
<accession>A0AAV3M2H2</accession>
<organism evidence="5 6">
    <name type="scientific">Providencia alcalifaciens 205/92</name>
    <dbReference type="NCBI Taxonomy" id="1256988"/>
    <lineage>
        <taxon>Bacteria</taxon>
        <taxon>Pseudomonadati</taxon>
        <taxon>Pseudomonadota</taxon>
        <taxon>Gammaproteobacteria</taxon>
        <taxon>Enterobacterales</taxon>
        <taxon>Morganellaceae</taxon>
        <taxon>Providencia</taxon>
    </lineage>
</organism>
<dbReference type="InterPro" id="IPR025166">
    <property type="entry name" value="Integrase_DNA_bind_dom"/>
</dbReference>
<proteinExistence type="inferred from homology"/>
<dbReference type="GO" id="GO:0015074">
    <property type="term" value="P:DNA integration"/>
    <property type="evidence" value="ECO:0007669"/>
    <property type="project" value="UniProtKB-KW"/>
</dbReference>
<evidence type="ECO:0000256" key="3">
    <source>
        <dbReference type="SAM" id="MobiDB-lite"/>
    </source>
</evidence>
<dbReference type="Gene3D" id="3.30.160.390">
    <property type="entry name" value="Integrase, DNA-binding domain"/>
    <property type="match status" value="1"/>
</dbReference>
<dbReference type="Proteomes" id="UP000022311">
    <property type="component" value="Unassembled WGS sequence"/>
</dbReference>
<dbReference type="AlphaFoldDB" id="A0AAV3M2H2"/>
<evidence type="ECO:0000256" key="2">
    <source>
        <dbReference type="ARBA" id="ARBA00022908"/>
    </source>
</evidence>
<keyword evidence="2" id="KW-0229">DNA integration</keyword>
<protein>
    <submittedName>
        <fullName evidence="5">PF13356 domain protein</fullName>
    </submittedName>
</protein>
<dbReference type="InterPro" id="IPR038488">
    <property type="entry name" value="Integrase_DNA-bd_sf"/>
</dbReference>
<feature type="region of interest" description="Disordered" evidence="3">
    <location>
        <begin position="83"/>
        <end position="106"/>
    </location>
</feature>
<name>A0AAV3M2H2_9GAMM</name>
<sequence length="106" mass="12231">MTLKCEVAKSDAKPYKLTDNAGLHLLVYTKVFKYWRLRSRHLDKEKTLVLGLYPDISLSKARLKRDELRKQIAKGINPCEHDPILTGAHNPSKPMSENTVKNLKFR</sequence>